<dbReference type="InterPro" id="IPR029056">
    <property type="entry name" value="Ribokinase-like"/>
</dbReference>
<evidence type="ECO:0000313" key="7">
    <source>
        <dbReference type="EMBL" id="HEO42715.1"/>
    </source>
</evidence>
<evidence type="ECO:0000256" key="5">
    <source>
        <dbReference type="ARBA" id="ARBA00022840"/>
    </source>
</evidence>
<evidence type="ECO:0000256" key="3">
    <source>
        <dbReference type="ARBA" id="ARBA00022741"/>
    </source>
</evidence>
<organism evidence="7">
    <name type="scientific">Thermus islandicus</name>
    <dbReference type="NCBI Taxonomy" id="540988"/>
    <lineage>
        <taxon>Bacteria</taxon>
        <taxon>Thermotogati</taxon>
        <taxon>Deinococcota</taxon>
        <taxon>Deinococci</taxon>
        <taxon>Thermales</taxon>
        <taxon>Thermaceae</taxon>
        <taxon>Thermus</taxon>
    </lineage>
</organism>
<dbReference type="InterPro" id="IPR002173">
    <property type="entry name" value="Carboh/pur_kinase_PfkB_CS"/>
</dbReference>
<dbReference type="InterPro" id="IPR011611">
    <property type="entry name" value="PfkB_dom"/>
</dbReference>
<dbReference type="SUPFAM" id="SSF53613">
    <property type="entry name" value="Ribokinase-like"/>
    <property type="match status" value="1"/>
</dbReference>
<dbReference type="CDD" id="cd01166">
    <property type="entry name" value="KdgK"/>
    <property type="match status" value="1"/>
</dbReference>
<protein>
    <submittedName>
        <fullName evidence="7">Sugar kinase</fullName>
    </submittedName>
</protein>
<dbReference type="AlphaFoldDB" id="A0A831XI26"/>
<keyword evidence="4 7" id="KW-0418">Kinase</keyword>
<dbReference type="PROSITE" id="PS00584">
    <property type="entry name" value="PFKB_KINASES_2"/>
    <property type="match status" value="1"/>
</dbReference>
<dbReference type="Pfam" id="PF00294">
    <property type="entry name" value="PfkB"/>
    <property type="match status" value="1"/>
</dbReference>
<keyword evidence="5" id="KW-0067">ATP-binding</keyword>
<proteinExistence type="inferred from homology"/>
<evidence type="ECO:0000259" key="6">
    <source>
        <dbReference type="Pfam" id="PF00294"/>
    </source>
</evidence>
<sequence>MPEVVTAGEPLVALVPLEPGHLRGKRLLEVHVGGAEVNVAVALARLGVRVGFVGQVGEDELGALVEERLRAEGVDLRYFRRVPGFTGLYLREVLPLGQGRAFYYRKGSAASTLAPEAFDPGYLEGARFLHLSGITPALSPSCRAFVLWAMAEAKKRGVRVSLDVNYRQTLWSPEAAQAFLQEALPWVDLLFLSDEEAVLLFGDGERAQVLEAPEVVLKRGKAGATAWVAGERVEGEAFPVAAVDPVGAGDAFAAGYLAGHLLGLGVAERLRLANFLGACVAASRGDHEGAPYREDLEALLEGRARFFR</sequence>
<evidence type="ECO:0000256" key="4">
    <source>
        <dbReference type="ARBA" id="ARBA00022777"/>
    </source>
</evidence>
<evidence type="ECO:0000256" key="1">
    <source>
        <dbReference type="ARBA" id="ARBA00010688"/>
    </source>
</evidence>
<dbReference type="InterPro" id="IPR050306">
    <property type="entry name" value="PfkB_Carbo_kinase"/>
</dbReference>
<dbReference type="Gene3D" id="3.40.1190.20">
    <property type="match status" value="1"/>
</dbReference>
<keyword evidence="2" id="KW-0808">Transferase</keyword>
<accession>A0A831XI26</accession>
<comment type="similarity">
    <text evidence="1">Belongs to the carbohydrate kinase PfkB family.</text>
</comment>
<dbReference type="GO" id="GO:0016301">
    <property type="term" value="F:kinase activity"/>
    <property type="evidence" value="ECO:0007669"/>
    <property type="project" value="UniProtKB-KW"/>
</dbReference>
<name>A0A831XI26_9DEIN</name>
<dbReference type="PANTHER" id="PTHR43085:SF1">
    <property type="entry name" value="PSEUDOURIDINE KINASE-RELATED"/>
    <property type="match status" value="1"/>
</dbReference>
<reference evidence="7" key="1">
    <citation type="journal article" date="2020" name="mSystems">
        <title>Genome- and Community-Level Interaction Insights into Carbon Utilization and Element Cycling Functions of Hydrothermarchaeota in Hydrothermal Sediment.</title>
        <authorList>
            <person name="Zhou Z."/>
            <person name="Liu Y."/>
            <person name="Xu W."/>
            <person name="Pan J."/>
            <person name="Luo Z.H."/>
            <person name="Li M."/>
        </authorList>
    </citation>
    <scope>NUCLEOTIDE SEQUENCE [LARGE SCALE GENOMIC DNA]</scope>
    <source>
        <strain evidence="7">SpSt-189</strain>
    </source>
</reference>
<dbReference type="EMBL" id="DSHZ01000368">
    <property type="protein sequence ID" value="HEO42715.1"/>
    <property type="molecule type" value="Genomic_DNA"/>
</dbReference>
<evidence type="ECO:0000256" key="2">
    <source>
        <dbReference type="ARBA" id="ARBA00022679"/>
    </source>
</evidence>
<feature type="domain" description="Carbohydrate kinase PfkB" evidence="6">
    <location>
        <begin position="6"/>
        <end position="289"/>
    </location>
</feature>
<comment type="caution">
    <text evidence="7">The sequence shown here is derived from an EMBL/GenBank/DDBJ whole genome shotgun (WGS) entry which is preliminary data.</text>
</comment>
<dbReference type="PANTHER" id="PTHR43085">
    <property type="entry name" value="HEXOKINASE FAMILY MEMBER"/>
    <property type="match status" value="1"/>
</dbReference>
<keyword evidence="3" id="KW-0547">Nucleotide-binding</keyword>
<dbReference type="GO" id="GO:0005524">
    <property type="term" value="F:ATP binding"/>
    <property type="evidence" value="ECO:0007669"/>
    <property type="project" value="UniProtKB-KW"/>
</dbReference>
<gene>
    <name evidence="7" type="ORF">ENP09_07630</name>
</gene>